<keyword evidence="3" id="KW-1185">Reference proteome</keyword>
<comment type="caution">
    <text evidence="2">The sequence shown here is derived from an EMBL/GenBank/DDBJ whole genome shotgun (WGS) entry which is preliminary data.</text>
</comment>
<dbReference type="Proteomes" id="UP001465976">
    <property type="component" value="Unassembled WGS sequence"/>
</dbReference>
<evidence type="ECO:0000313" key="2">
    <source>
        <dbReference type="EMBL" id="KAL0575351.1"/>
    </source>
</evidence>
<reference evidence="2 3" key="1">
    <citation type="submission" date="2024-02" db="EMBL/GenBank/DDBJ databases">
        <title>A draft genome for the cacao thread blight pathogen Marasmius crinis-equi.</title>
        <authorList>
            <person name="Cohen S.P."/>
            <person name="Baruah I.K."/>
            <person name="Amoako-Attah I."/>
            <person name="Bukari Y."/>
            <person name="Meinhardt L.W."/>
            <person name="Bailey B.A."/>
        </authorList>
    </citation>
    <scope>NUCLEOTIDE SEQUENCE [LARGE SCALE GENOMIC DNA]</scope>
    <source>
        <strain evidence="2 3">GH-76</strain>
    </source>
</reference>
<feature type="domain" description="Peptidase S33 tripeptidyl aminopeptidase-like C-terminal" evidence="1">
    <location>
        <begin position="49"/>
        <end position="145"/>
    </location>
</feature>
<organism evidence="2 3">
    <name type="scientific">Marasmius crinis-equi</name>
    <dbReference type="NCBI Taxonomy" id="585013"/>
    <lineage>
        <taxon>Eukaryota</taxon>
        <taxon>Fungi</taxon>
        <taxon>Dikarya</taxon>
        <taxon>Basidiomycota</taxon>
        <taxon>Agaricomycotina</taxon>
        <taxon>Agaricomycetes</taxon>
        <taxon>Agaricomycetidae</taxon>
        <taxon>Agaricales</taxon>
        <taxon>Marasmiineae</taxon>
        <taxon>Marasmiaceae</taxon>
        <taxon>Marasmius</taxon>
    </lineage>
</organism>
<accession>A0ABR3FJ17</accession>
<dbReference type="Pfam" id="PF08386">
    <property type="entry name" value="Abhydrolase_4"/>
    <property type="match status" value="1"/>
</dbReference>
<dbReference type="EMBL" id="JBAHYK010000313">
    <property type="protein sequence ID" value="KAL0575351.1"/>
    <property type="molecule type" value="Genomic_DNA"/>
</dbReference>
<dbReference type="InterPro" id="IPR029058">
    <property type="entry name" value="AB_hydrolase_fold"/>
</dbReference>
<gene>
    <name evidence="2" type="ORF">V5O48_006630</name>
</gene>
<protein>
    <recommendedName>
        <fullName evidence="1">Peptidase S33 tripeptidyl aminopeptidase-like C-terminal domain-containing protein</fullName>
    </recommendedName>
</protein>
<name>A0ABR3FJ17_9AGAR</name>
<evidence type="ECO:0000313" key="3">
    <source>
        <dbReference type="Proteomes" id="UP001465976"/>
    </source>
</evidence>
<evidence type="ECO:0000259" key="1">
    <source>
        <dbReference type="Pfam" id="PF08386"/>
    </source>
</evidence>
<dbReference type="InterPro" id="IPR013595">
    <property type="entry name" value="Pept_S33_TAP-like_C"/>
</dbReference>
<sequence length="163" mass="16552">MSSATSMETGNVEGVVGVMCSDADPLDRDATELRKIMAGINSTWAGAFGVQLMTRCAGWQIHPESRFKGPIGANTSSPLLFIGNTADPLTPLAAAKKNRAAFPGSGLLTQDSPGHGVIAVASSCTFKAIGAYFANGTLPEEGTVCPMDEGLFAVAGGNSTAGA</sequence>
<dbReference type="SUPFAM" id="SSF53474">
    <property type="entry name" value="alpha/beta-Hydrolases"/>
    <property type="match status" value="1"/>
</dbReference>
<proteinExistence type="predicted"/>